<dbReference type="Gene3D" id="3.30.450.40">
    <property type="match status" value="1"/>
</dbReference>
<dbReference type="InterPro" id="IPR029787">
    <property type="entry name" value="Nucleotide_cyclase"/>
</dbReference>
<gene>
    <name evidence="7" type="ORF">FR698_08390</name>
</gene>
<dbReference type="SMART" id="SM00304">
    <property type="entry name" value="HAMP"/>
    <property type="match status" value="1"/>
</dbReference>
<feature type="transmembrane region" description="Helical" evidence="4">
    <location>
        <begin position="43"/>
        <end position="64"/>
    </location>
</feature>
<evidence type="ECO:0000256" key="1">
    <source>
        <dbReference type="ARBA" id="ARBA00012528"/>
    </source>
</evidence>
<reference evidence="7 8" key="1">
    <citation type="submission" date="2019-08" db="EMBL/GenBank/DDBJ databases">
        <title>Pelomicrobium methylotrophicum gen. nov., sp. nov. a moderately thermophilic, facultatively anaerobic, lithoautotrophic and methylotrophic bacterium isolated from a terrestrial mud volcano.</title>
        <authorList>
            <person name="Slobodkina G.B."/>
            <person name="Merkel A.Y."/>
            <person name="Slobodkin A.I."/>
        </authorList>
    </citation>
    <scope>NUCLEOTIDE SEQUENCE [LARGE SCALE GENOMIC DNA]</scope>
    <source>
        <strain evidence="7 8">SM250</strain>
    </source>
</reference>
<dbReference type="GO" id="GO:0043709">
    <property type="term" value="P:cell adhesion involved in single-species biofilm formation"/>
    <property type="evidence" value="ECO:0007669"/>
    <property type="project" value="TreeGrafter"/>
</dbReference>
<name>A0A5C7EX16_9PROT</name>
<dbReference type="InterPro" id="IPR000160">
    <property type="entry name" value="GGDEF_dom"/>
</dbReference>
<dbReference type="GO" id="GO:0007165">
    <property type="term" value="P:signal transduction"/>
    <property type="evidence" value="ECO:0007669"/>
    <property type="project" value="InterPro"/>
</dbReference>
<keyword evidence="3" id="KW-0175">Coiled coil</keyword>
<dbReference type="Pfam" id="PF13185">
    <property type="entry name" value="GAF_2"/>
    <property type="match status" value="1"/>
</dbReference>
<feature type="coiled-coil region" evidence="3">
    <location>
        <begin position="251"/>
        <end position="278"/>
    </location>
</feature>
<dbReference type="EMBL" id="VPFL01000010">
    <property type="protein sequence ID" value="TXF11790.1"/>
    <property type="molecule type" value="Genomic_DNA"/>
</dbReference>
<evidence type="ECO:0000259" key="5">
    <source>
        <dbReference type="PROSITE" id="PS50885"/>
    </source>
</evidence>
<evidence type="ECO:0000313" key="8">
    <source>
        <dbReference type="Proteomes" id="UP000321201"/>
    </source>
</evidence>
<dbReference type="Pfam" id="PF00990">
    <property type="entry name" value="GGDEF"/>
    <property type="match status" value="1"/>
</dbReference>
<evidence type="ECO:0000259" key="6">
    <source>
        <dbReference type="PROSITE" id="PS50887"/>
    </source>
</evidence>
<organism evidence="7 8">
    <name type="scientific">Pelomicrobium methylotrophicum</name>
    <dbReference type="NCBI Taxonomy" id="2602750"/>
    <lineage>
        <taxon>Bacteria</taxon>
        <taxon>Pseudomonadati</taxon>
        <taxon>Pseudomonadota</taxon>
        <taxon>Hydrogenophilia</taxon>
        <taxon>Hydrogenophilia incertae sedis</taxon>
        <taxon>Pelomicrobium</taxon>
    </lineage>
</organism>
<dbReference type="GO" id="GO:0052621">
    <property type="term" value="F:diguanylate cyclase activity"/>
    <property type="evidence" value="ECO:0007669"/>
    <property type="project" value="UniProtKB-EC"/>
</dbReference>
<dbReference type="GO" id="GO:1902201">
    <property type="term" value="P:negative regulation of bacterial-type flagellum-dependent cell motility"/>
    <property type="evidence" value="ECO:0007669"/>
    <property type="project" value="TreeGrafter"/>
</dbReference>
<dbReference type="SMART" id="SM00065">
    <property type="entry name" value="GAF"/>
    <property type="match status" value="1"/>
</dbReference>
<dbReference type="Proteomes" id="UP000321201">
    <property type="component" value="Unassembled WGS sequence"/>
</dbReference>
<comment type="catalytic activity">
    <reaction evidence="2">
        <text>2 GTP = 3',3'-c-di-GMP + 2 diphosphate</text>
        <dbReference type="Rhea" id="RHEA:24898"/>
        <dbReference type="ChEBI" id="CHEBI:33019"/>
        <dbReference type="ChEBI" id="CHEBI:37565"/>
        <dbReference type="ChEBI" id="CHEBI:58805"/>
        <dbReference type="EC" id="2.7.7.65"/>
    </reaction>
</comment>
<dbReference type="PANTHER" id="PTHR45138:SF9">
    <property type="entry name" value="DIGUANYLATE CYCLASE DGCM-RELATED"/>
    <property type="match status" value="1"/>
</dbReference>
<dbReference type="InterPro" id="IPR032255">
    <property type="entry name" value="HBM"/>
</dbReference>
<dbReference type="PROSITE" id="PS50885">
    <property type="entry name" value="HAMP"/>
    <property type="match status" value="1"/>
</dbReference>
<dbReference type="InterPro" id="IPR050469">
    <property type="entry name" value="Diguanylate_Cyclase"/>
</dbReference>
<dbReference type="InterPro" id="IPR029016">
    <property type="entry name" value="GAF-like_dom_sf"/>
</dbReference>
<dbReference type="EC" id="2.7.7.65" evidence="1"/>
<dbReference type="InParanoid" id="A0A5C7EX16"/>
<dbReference type="InterPro" id="IPR003018">
    <property type="entry name" value="GAF"/>
</dbReference>
<feature type="domain" description="GGDEF" evidence="6">
    <location>
        <begin position="652"/>
        <end position="786"/>
    </location>
</feature>
<sequence length="787" mass="86654">MAPGLGHNELSPLRNEIDALGDSVDAPGGERGAARRFRPDHRFTIGLAVAASLVVLAGVILRAVQESAIETLKRQLEEEDRVSELIHRARTALLEARRYDDELSLSYRQTPPEAFDSRYLRPVAALLAGVRQDLGKLQGTVDDAQMLQDLRSVQAAIDQYEAGYTAVVELYRGMGAAAGGLEAQILDQEEQLRLSFGQQRLGTLAERLIELRIARSDYFSRHQAHDAEAVRAATQAIGRELAASGISAPARRALEALLDQYRALFERYAEAVEQVNERRAAFMKTAAEAAPRLDRVLSRMRSRRALADGGVSLNEVIGYAAGVGGLVTLLAAGWLAFAFRRSLAHAIEASVEFARRLERGDFSARVPEAGTPALRWLGAALNDMARSLARARDEHLGRLSTLQQEIETLRERLSEQQKAVEAARGVALRLEKEYARCAGDLAAALEDVRVRDRETMLFNEMSSLLHTCRNDREAFDVIDLYAGRLFPLEEGALLLLNAARDKLECLVAWGGLSPKSAGSFGLEACLALRLGHIHQVEDPASSPVCEHVRALGASSHPYLCLPMVAGGDTLGVLHLSFPSLKGGNGAADSLWERKRNLAKALADQIALAVSNIRLRDTLHRQSIRDPLTGLFNRRYLEESLRREVARAERTHRPLALLMLDVDYFKRFNDTHGHEAGDAVLRALGRLLRQSVREGDIACRFGGEEFVVLLPETTLEIARQRAEKIRDATRQIRIHRSGRYLDPISVSFGVAVYPDHGTSADALLNAADAALYQAKQSGRDRVMISLRA</sequence>
<dbReference type="PANTHER" id="PTHR45138">
    <property type="entry name" value="REGULATORY COMPONENTS OF SENSORY TRANSDUCTION SYSTEM"/>
    <property type="match status" value="1"/>
</dbReference>
<dbReference type="SMART" id="SM01358">
    <property type="entry name" value="HBM"/>
    <property type="match status" value="1"/>
</dbReference>
<dbReference type="GO" id="GO:0005886">
    <property type="term" value="C:plasma membrane"/>
    <property type="evidence" value="ECO:0007669"/>
    <property type="project" value="TreeGrafter"/>
</dbReference>
<keyword evidence="4" id="KW-1133">Transmembrane helix</keyword>
<feature type="coiled-coil region" evidence="3">
    <location>
        <begin position="392"/>
        <end position="433"/>
    </location>
</feature>
<dbReference type="InterPro" id="IPR043128">
    <property type="entry name" value="Rev_trsase/Diguanyl_cyclase"/>
</dbReference>
<protein>
    <recommendedName>
        <fullName evidence="1">diguanylate cyclase</fullName>
        <ecNumber evidence="1">2.7.7.65</ecNumber>
    </recommendedName>
</protein>
<dbReference type="CDD" id="cd06225">
    <property type="entry name" value="HAMP"/>
    <property type="match status" value="1"/>
</dbReference>
<dbReference type="OrthoDB" id="5289318at2"/>
<dbReference type="Gene3D" id="3.30.70.270">
    <property type="match status" value="1"/>
</dbReference>
<keyword evidence="4" id="KW-0812">Transmembrane</keyword>
<keyword evidence="8" id="KW-1185">Reference proteome</keyword>
<evidence type="ECO:0000313" key="7">
    <source>
        <dbReference type="EMBL" id="TXF11790.1"/>
    </source>
</evidence>
<evidence type="ECO:0000256" key="2">
    <source>
        <dbReference type="ARBA" id="ARBA00034247"/>
    </source>
</evidence>
<evidence type="ECO:0000256" key="4">
    <source>
        <dbReference type="SAM" id="Phobius"/>
    </source>
</evidence>
<dbReference type="InterPro" id="IPR003660">
    <property type="entry name" value="HAMP_dom"/>
</dbReference>
<dbReference type="PROSITE" id="PS50887">
    <property type="entry name" value="GGDEF"/>
    <property type="match status" value="1"/>
</dbReference>
<dbReference type="SUPFAM" id="SSF55781">
    <property type="entry name" value="GAF domain-like"/>
    <property type="match status" value="1"/>
</dbReference>
<evidence type="ECO:0000256" key="3">
    <source>
        <dbReference type="SAM" id="Coils"/>
    </source>
</evidence>
<dbReference type="Gene3D" id="6.10.340.10">
    <property type="match status" value="1"/>
</dbReference>
<dbReference type="AlphaFoldDB" id="A0A5C7EX16"/>
<feature type="transmembrane region" description="Helical" evidence="4">
    <location>
        <begin position="316"/>
        <end position="337"/>
    </location>
</feature>
<dbReference type="NCBIfam" id="TIGR00254">
    <property type="entry name" value="GGDEF"/>
    <property type="match status" value="1"/>
</dbReference>
<dbReference type="CDD" id="cd01949">
    <property type="entry name" value="GGDEF"/>
    <property type="match status" value="1"/>
</dbReference>
<dbReference type="FunFam" id="3.30.70.270:FF:000001">
    <property type="entry name" value="Diguanylate cyclase domain protein"/>
    <property type="match status" value="1"/>
</dbReference>
<dbReference type="SMART" id="SM00267">
    <property type="entry name" value="GGDEF"/>
    <property type="match status" value="1"/>
</dbReference>
<keyword evidence="4" id="KW-0472">Membrane</keyword>
<dbReference type="SUPFAM" id="SSF55073">
    <property type="entry name" value="Nucleotide cyclase"/>
    <property type="match status" value="1"/>
</dbReference>
<comment type="caution">
    <text evidence="7">The sequence shown here is derived from an EMBL/GenBank/DDBJ whole genome shotgun (WGS) entry which is preliminary data.</text>
</comment>
<accession>A0A5C7EX16</accession>
<proteinExistence type="predicted"/>
<feature type="domain" description="HAMP" evidence="5">
    <location>
        <begin position="341"/>
        <end position="393"/>
    </location>
</feature>